<protein>
    <submittedName>
        <fullName evidence="5">UDP-N-acetylglucosamine--N-acetylmuramyl-(Pentapeptide) pyrophosphoryl-undecaprenol N-acetylglucosamine transferase</fullName>
    </submittedName>
</protein>
<reference evidence="5" key="1">
    <citation type="submission" date="2022-10" db="EMBL/GenBank/DDBJ databases">
        <title>Host association and intracellularity evolved multiple times independently in the Rickettsiales.</title>
        <authorList>
            <person name="Castelli M."/>
            <person name="Nardi T."/>
            <person name="Gammuto L."/>
            <person name="Bellinzona G."/>
            <person name="Sabaneyeva E."/>
            <person name="Potekhin A."/>
            <person name="Serra V."/>
            <person name="Petroni G."/>
            <person name="Sassera D."/>
        </authorList>
    </citation>
    <scope>NUCLEOTIDE SEQUENCE [LARGE SCALE GENOMIC DNA]</scope>
    <source>
        <strain evidence="5">US_Bl 11III1</strain>
    </source>
</reference>
<dbReference type="RefSeq" id="WP_323722403.1">
    <property type="nucleotide sequence ID" value="NZ_CP110343.1"/>
</dbReference>
<evidence type="ECO:0000313" key="6">
    <source>
        <dbReference type="Proteomes" id="UP001325140"/>
    </source>
</evidence>
<gene>
    <name evidence="5" type="ORF">Fokcrypt_00269</name>
</gene>
<dbReference type="Gene3D" id="3.40.50.2000">
    <property type="entry name" value="Glycogen Phosphorylase B"/>
    <property type="match status" value="2"/>
</dbReference>
<dbReference type="Pfam" id="PF04101">
    <property type="entry name" value="Glyco_tran_28_C"/>
    <property type="match status" value="1"/>
</dbReference>
<dbReference type="EMBL" id="CP110343">
    <property type="protein sequence ID" value="WPX97752.1"/>
    <property type="molecule type" value="Genomic_DNA"/>
</dbReference>
<evidence type="ECO:0000259" key="3">
    <source>
        <dbReference type="Pfam" id="PF03033"/>
    </source>
</evidence>
<dbReference type="GO" id="GO:0016740">
    <property type="term" value="F:transferase activity"/>
    <property type="evidence" value="ECO:0007669"/>
    <property type="project" value="UniProtKB-KW"/>
</dbReference>
<organism evidence="5 6">
    <name type="scientific">Candidatus Fokinia crypta</name>
    <dbReference type="NCBI Taxonomy" id="1920990"/>
    <lineage>
        <taxon>Bacteria</taxon>
        <taxon>Pseudomonadati</taxon>
        <taxon>Pseudomonadota</taxon>
        <taxon>Alphaproteobacteria</taxon>
        <taxon>Rickettsiales</taxon>
        <taxon>Candidatus Midichloriaceae</taxon>
        <taxon>Candidatus Fokinia</taxon>
    </lineage>
</organism>
<keyword evidence="2 5" id="KW-0808">Transferase</keyword>
<dbReference type="Proteomes" id="UP001325140">
    <property type="component" value="Chromosome"/>
</dbReference>
<evidence type="ECO:0000259" key="4">
    <source>
        <dbReference type="Pfam" id="PF04101"/>
    </source>
</evidence>
<dbReference type="PANTHER" id="PTHR21015">
    <property type="entry name" value="UDP-N-ACETYLGLUCOSAMINE--N-ACETYLMURAMYL-(PENTAPEPTIDE) PYROPHOSPHORYL-UNDECAPRENOL N-ACETYLGLUCOSAMINE TRANSFERASE 1"/>
    <property type="match status" value="1"/>
</dbReference>
<name>A0ABZ0UPC9_9RICK</name>
<dbReference type="InterPro" id="IPR007235">
    <property type="entry name" value="Glyco_trans_28_C"/>
</dbReference>
<evidence type="ECO:0000313" key="5">
    <source>
        <dbReference type="EMBL" id="WPX97752.1"/>
    </source>
</evidence>
<keyword evidence="6" id="KW-1185">Reference proteome</keyword>
<sequence length="353" mass="40067">MLSVINKFLHNGIIITAGGTGGHVFPAIEIVKHALQYCDVVLMTDNRGYGHIGDDTLELLKKLAKQHKKKFVLNIANLNHSAKLRFFFDLIKHFWTGICISIKYDYRVCIGMGGYTTAMPIMAFVLYNLFRFRDSNVLLCEQNAVLGKVNRIFANYLSNVTLLTTYEDIVLPRANIPLIHLGFIVREEFKKCKKIEHSKLQNYLQLFIVGGSQGAATLTTILTEIISKIDVDTNIHVYQQISKSNDIETIKSLYAKNKIIQFCDIRYFFNNCHTIMAQSDIVISRAGSSTIGEILILNKKAILIPLPNSTDEHQLLNARYIKARYNNTYLIEQKDLTTESLKKAITILLSTKN</sequence>
<evidence type="ECO:0000256" key="1">
    <source>
        <dbReference type="ARBA" id="ARBA00022676"/>
    </source>
</evidence>
<accession>A0ABZ0UPC9</accession>
<evidence type="ECO:0000256" key="2">
    <source>
        <dbReference type="ARBA" id="ARBA00022679"/>
    </source>
</evidence>
<dbReference type="InterPro" id="IPR004276">
    <property type="entry name" value="GlycoTrans_28_N"/>
</dbReference>
<dbReference type="CDD" id="cd03785">
    <property type="entry name" value="GT28_MurG"/>
    <property type="match status" value="1"/>
</dbReference>
<feature type="domain" description="Glycosyltransferase family 28 N-terminal" evidence="3">
    <location>
        <begin position="13"/>
        <end position="160"/>
    </location>
</feature>
<proteinExistence type="predicted"/>
<dbReference type="Pfam" id="PF03033">
    <property type="entry name" value="Glyco_transf_28"/>
    <property type="match status" value="1"/>
</dbReference>
<dbReference type="PANTHER" id="PTHR21015:SF22">
    <property type="entry name" value="GLYCOSYLTRANSFERASE"/>
    <property type="match status" value="1"/>
</dbReference>
<feature type="domain" description="Glycosyl transferase family 28 C-terminal" evidence="4">
    <location>
        <begin position="206"/>
        <end position="351"/>
    </location>
</feature>
<keyword evidence="1" id="KW-0328">Glycosyltransferase</keyword>
<dbReference type="SUPFAM" id="SSF53756">
    <property type="entry name" value="UDP-Glycosyltransferase/glycogen phosphorylase"/>
    <property type="match status" value="1"/>
</dbReference>